<proteinExistence type="inferred from homology"/>
<dbReference type="PhylomeDB" id="E9G9B1"/>
<keyword evidence="3" id="KW-0677">Repeat</keyword>
<dbReference type="PANTHER" id="PTHR45739:SF1">
    <property type="entry name" value="EXTRACELLULAR MATRIX ORGANIZING PROTEIN FRAS1"/>
    <property type="match status" value="1"/>
</dbReference>
<feature type="compositionally biased region" description="Gly residues" evidence="7">
    <location>
        <begin position="1386"/>
        <end position="1401"/>
    </location>
</feature>
<feature type="domain" description="Calx-beta" evidence="9">
    <location>
        <begin position="436"/>
        <end position="539"/>
    </location>
</feature>
<dbReference type="InterPro" id="IPR038081">
    <property type="entry name" value="CalX-like_sf"/>
</dbReference>
<keyword evidence="2" id="KW-0732">Signal</keyword>
<keyword evidence="11" id="KW-1185">Reference proteome</keyword>
<evidence type="ECO:0000256" key="6">
    <source>
        <dbReference type="PROSITE-ProRule" id="PRU01201"/>
    </source>
</evidence>
<keyword evidence="8" id="KW-0472">Membrane</keyword>
<dbReference type="InterPro" id="IPR051561">
    <property type="entry name" value="FRAS1_ECM"/>
</dbReference>
<accession>E9G9B1</accession>
<keyword evidence="8" id="KW-0812">Transmembrane</keyword>
<keyword evidence="4" id="KW-0106">Calcium</keyword>
<dbReference type="GO" id="GO:0007154">
    <property type="term" value="P:cell communication"/>
    <property type="evidence" value="ECO:0007669"/>
    <property type="project" value="InterPro"/>
</dbReference>
<evidence type="ECO:0000259" key="9">
    <source>
        <dbReference type="SMART" id="SM00237"/>
    </source>
</evidence>
<name>E9G9B1_DAPPU</name>
<feature type="region of interest" description="Disordered" evidence="7">
    <location>
        <begin position="1362"/>
        <end position="1443"/>
    </location>
</feature>
<dbReference type="InterPro" id="IPR039005">
    <property type="entry name" value="CSPG_rpt"/>
</dbReference>
<dbReference type="HOGENOM" id="CLU_251425_0_0_1"/>
<gene>
    <name evidence="10" type="ORF">DAPPUDRAFT_315288</name>
</gene>
<dbReference type="EMBL" id="GL732535">
    <property type="protein sequence ID" value="EFX84106.1"/>
    <property type="molecule type" value="Genomic_DNA"/>
</dbReference>
<feature type="compositionally biased region" description="Polar residues" evidence="7">
    <location>
        <begin position="1306"/>
        <end position="1318"/>
    </location>
</feature>
<dbReference type="SUPFAM" id="SSF141072">
    <property type="entry name" value="CalX-like"/>
    <property type="match status" value="2"/>
</dbReference>
<feature type="region of interest" description="Disordered" evidence="7">
    <location>
        <begin position="1296"/>
        <end position="1325"/>
    </location>
</feature>
<feature type="domain" description="Calx-beta" evidence="9">
    <location>
        <begin position="285"/>
        <end position="398"/>
    </location>
</feature>
<reference evidence="10 11" key="1">
    <citation type="journal article" date="2011" name="Science">
        <title>The ecoresponsive genome of Daphnia pulex.</title>
        <authorList>
            <person name="Colbourne J.K."/>
            <person name="Pfrender M.E."/>
            <person name="Gilbert D."/>
            <person name="Thomas W.K."/>
            <person name="Tucker A."/>
            <person name="Oakley T.H."/>
            <person name="Tokishita S."/>
            <person name="Aerts A."/>
            <person name="Arnold G.J."/>
            <person name="Basu M.K."/>
            <person name="Bauer D.J."/>
            <person name="Caceres C.E."/>
            <person name="Carmel L."/>
            <person name="Casola C."/>
            <person name="Choi J.H."/>
            <person name="Detter J.C."/>
            <person name="Dong Q."/>
            <person name="Dusheyko S."/>
            <person name="Eads B.D."/>
            <person name="Frohlich T."/>
            <person name="Geiler-Samerotte K.A."/>
            <person name="Gerlach D."/>
            <person name="Hatcher P."/>
            <person name="Jogdeo S."/>
            <person name="Krijgsveld J."/>
            <person name="Kriventseva E.V."/>
            <person name="Kultz D."/>
            <person name="Laforsch C."/>
            <person name="Lindquist E."/>
            <person name="Lopez J."/>
            <person name="Manak J.R."/>
            <person name="Muller J."/>
            <person name="Pangilinan J."/>
            <person name="Patwardhan R.P."/>
            <person name="Pitluck S."/>
            <person name="Pritham E.J."/>
            <person name="Rechtsteiner A."/>
            <person name="Rho M."/>
            <person name="Rogozin I.B."/>
            <person name="Sakarya O."/>
            <person name="Salamov A."/>
            <person name="Schaack S."/>
            <person name="Shapiro H."/>
            <person name="Shiga Y."/>
            <person name="Skalitzky C."/>
            <person name="Smith Z."/>
            <person name="Souvorov A."/>
            <person name="Sung W."/>
            <person name="Tang Z."/>
            <person name="Tsuchiya D."/>
            <person name="Tu H."/>
            <person name="Vos H."/>
            <person name="Wang M."/>
            <person name="Wolf Y.I."/>
            <person name="Yamagata H."/>
            <person name="Yamada T."/>
            <person name="Ye Y."/>
            <person name="Shaw J.R."/>
            <person name="Andrews J."/>
            <person name="Crease T.J."/>
            <person name="Tang H."/>
            <person name="Lucas S.M."/>
            <person name="Robertson H.M."/>
            <person name="Bork P."/>
            <person name="Koonin E.V."/>
            <person name="Zdobnov E.M."/>
            <person name="Grigoriev I.V."/>
            <person name="Lynch M."/>
            <person name="Boore J.L."/>
        </authorList>
    </citation>
    <scope>NUCLEOTIDE SEQUENCE [LARGE SCALE GENOMIC DNA]</scope>
</reference>
<dbReference type="GO" id="GO:0016020">
    <property type="term" value="C:membrane"/>
    <property type="evidence" value="ECO:0007669"/>
    <property type="project" value="InterPro"/>
</dbReference>
<evidence type="ECO:0000256" key="5">
    <source>
        <dbReference type="ARBA" id="ARBA00023180"/>
    </source>
</evidence>
<keyword evidence="5" id="KW-0325">Glycoprotein</keyword>
<feature type="compositionally biased region" description="Polar residues" evidence="7">
    <location>
        <begin position="1370"/>
        <end position="1385"/>
    </location>
</feature>
<keyword evidence="8" id="KW-1133">Transmembrane helix</keyword>
<sequence length="1449" mass="159223">MGSVLLSGKVLQIGDVITRADVIQGKLTFRADKEVGWLPAEDRLYWNVSAAKSDDSEEKNGRGRNVLLNGRVLDSSGKVLRRTEDTIKRARDENGANGLAPLPRVPLRPEALMIAIEPRDNQPPEVVVHGEVTVDEGATEILSPDILTVNDSDTKPDNLVVVIVDGPKHGYLENVNDESPQITTRPLLLSMGQDRVILTGDHFDVQDQDSEPSDLQITLVAQPTNGRLQRFDPLTNSDRTLQNGETLDYQELLDGNIAFISSAEEAQIVFRVTDGDSSTGQEVTLRYVNKQQDEELFGRSGGTTPCLMEFNTTEWKSGESSGVAAVTVVRTGDLSITCSVICSTEAQSADDSKDFDSRPVTESSRVFFLRGVTVIYCPVQIKDDSFYEGDETFLARLSHPQVEQLETGGGQQTADQPKVAPGSSSSSAVIGSRSTLAVRIQDEEDITRVQFNQSVYRPGTQQDADSVTLHVERTGDLRFASKIFVSSLDGSAKEGKDYVLKGRQSLEFGPGEKWTSFSVAFLNANHKNTWPKSFQIALSPEDSINAQLGTGKSSATILIPPTVTSGPALLPAEPIVVSLMDYGMNQSSSFWLIPNRLGADLDKRPTSVPAGYPVVCVTPCDPKYPLYNISTQRLCRNMAIDVSKIRFSWDISPPSSGSSSSQEPLSDSTAGPFYRLSEPTAFSGVEDRVLDAVFFGRDFKIRCVAQPVRLDAAMMVGPASKSRPVMVSGQSGLCPPFAPNSLASDDPSDDQVMVAGQQPFSASLSYVNASDPQHPDTMRIQVVVPHSDGLMPILSTQPLHGIRHVMSEPAYRSHHRCSNLHPAMGFLDGSDRDDPNLPPKLPFEFSKSIRQESAVRLYRHLDSTGCLWHFEAWYTMTELVQLCGGQVTSNFQAMNRGQVQVTVRVPLYVTLISASTGGHQSWTSVEHQTEMEFSFSYASVLLGQRGVAETKLALAVQPHVTRIRTDPNNGRLVIEFQTETRFAGRYLEGGSRLVSPPHHHFVAGQWLGFDLELMWSQIYPTGATFQKWRAVSNYTLQDYTGNYTLVLAPCPASSDAQQPANKFGRLMNNKKEDCQAADPFNVTLPIHYQQPFRPEPVHYSLETTFQLTNDVRAFLRKPRSIDDIKDAEFEGSFHNGERVYGRVLWHPSNELSPGYRLSIEKLYLCAGRDGYVPLFEPNAERPQFGCLENSQRLKYRLLLLDREDPYGSDKDVQGKSLDAKFASQVDQLRTGMAHLPSMDGFVFSVDPLFQLEPGIRWFLQVSYSVQPVIGSGSMFRWKRQESGSQLKARRGTNMRFLPLDWPPSGHTKSGKASNSPNGGSDDEPQPSAVLASTLLLSAGLLVILVMAVLIVFSVYYRPAQNKKKQNHNQINRSSSSSDNIKNIETGSGGSGPAAIIGGAGGAEAVAAEPFPEEVEEEEEEEENESTPMKALNNNGRIASTSGSIKITLV</sequence>
<dbReference type="InParanoid" id="E9G9B1"/>
<dbReference type="InterPro" id="IPR003644">
    <property type="entry name" value="Calx_beta"/>
</dbReference>
<feature type="repeat" description="CSPG" evidence="6">
    <location>
        <begin position="123"/>
        <end position="222"/>
    </location>
</feature>
<feature type="transmembrane region" description="Helical" evidence="8">
    <location>
        <begin position="1334"/>
        <end position="1356"/>
    </location>
</feature>
<evidence type="ECO:0000256" key="1">
    <source>
        <dbReference type="ARBA" id="ARBA00005529"/>
    </source>
</evidence>
<dbReference type="PROSITE" id="PS51854">
    <property type="entry name" value="CSPG"/>
    <property type="match status" value="1"/>
</dbReference>
<evidence type="ECO:0000256" key="8">
    <source>
        <dbReference type="SAM" id="Phobius"/>
    </source>
</evidence>
<dbReference type="SMART" id="SM00237">
    <property type="entry name" value="Calx_beta"/>
    <property type="match status" value="2"/>
</dbReference>
<dbReference type="Pfam" id="PF16184">
    <property type="entry name" value="Cadherin_3"/>
    <property type="match status" value="2"/>
</dbReference>
<dbReference type="STRING" id="6669.E9G9B1"/>
<feature type="compositionally biased region" description="Polar residues" evidence="7">
    <location>
        <begin position="1431"/>
        <end position="1443"/>
    </location>
</feature>
<organism evidence="10 11">
    <name type="scientific">Daphnia pulex</name>
    <name type="common">Water flea</name>
    <dbReference type="NCBI Taxonomy" id="6669"/>
    <lineage>
        <taxon>Eukaryota</taxon>
        <taxon>Metazoa</taxon>
        <taxon>Ecdysozoa</taxon>
        <taxon>Arthropoda</taxon>
        <taxon>Crustacea</taxon>
        <taxon>Branchiopoda</taxon>
        <taxon>Diplostraca</taxon>
        <taxon>Cladocera</taxon>
        <taxon>Anomopoda</taxon>
        <taxon>Daphniidae</taxon>
        <taxon>Daphnia</taxon>
    </lineage>
</organism>
<dbReference type="KEGG" id="dpx:DAPPUDRAFT_315288"/>
<dbReference type="OrthoDB" id="430044at2759"/>
<feature type="region of interest" description="Disordered" evidence="7">
    <location>
        <begin position="404"/>
        <end position="428"/>
    </location>
</feature>
<dbReference type="Pfam" id="PF03160">
    <property type="entry name" value="Calx-beta"/>
    <property type="match status" value="2"/>
</dbReference>
<dbReference type="eggNOG" id="KOG3525">
    <property type="taxonomic scope" value="Eukaryota"/>
</dbReference>
<comment type="similarity">
    <text evidence="1">Belongs to the FRAS1 family.</text>
</comment>
<dbReference type="PANTHER" id="PTHR45739">
    <property type="entry name" value="MATRIX PROTEIN, PUTATIVE-RELATED"/>
    <property type="match status" value="1"/>
</dbReference>
<evidence type="ECO:0000256" key="2">
    <source>
        <dbReference type="ARBA" id="ARBA00022729"/>
    </source>
</evidence>
<evidence type="ECO:0000313" key="10">
    <source>
        <dbReference type="EMBL" id="EFX84106.1"/>
    </source>
</evidence>
<evidence type="ECO:0000256" key="3">
    <source>
        <dbReference type="ARBA" id="ARBA00022737"/>
    </source>
</evidence>
<evidence type="ECO:0000256" key="7">
    <source>
        <dbReference type="SAM" id="MobiDB-lite"/>
    </source>
</evidence>
<dbReference type="Gene3D" id="2.60.40.2030">
    <property type="match status" value="2"/>
</dbReference>
<feature type="compositionally biased region" description="Acidic residues" evidence="7">
    <location>
        <begin position="1410"/>
        <end position="1424"/>
    </location>
</feature>
<protein>
    <recommendedName>
        <fullName evidence="9">Calx-beta domain-containing protein</fullName>
    </recommendedName>
</protein>
<evidence type="ECO:0000256" key="4">
    <source>
        <dbReference type="ARBA" id="ARBA00022837"/>
    </source>
</evidence>
<evidence type="ECO:0000313" key="11">
    <source>
        <dbReference type="Proteomes" id="UP000000305"/>
    </source>
</evidence>
<dbReference type="Proteomes" id="UP000000305">
    <property type="component" value="Unassembled WGS sequence"/>
</dbReference>